<dbReference type="PANTHER" id="PTHR33420:SF3">
    <property type="entry name" value="FIMBRIAL SUBUNIT ELFA"/>
    <property type="match status" value="1"/>
</dbReference>
<evidence type="ECO:0000259" key="3">
    <source>
        <dbReference type="Pfam" id="PF00419"/>
    </source>
</evidence>
<reference evidence="4 5" key="1">
    <citation type="submission" date="2020-07" db="EMBL/GenBank/DDBJ databases">
        <title>Draft genome sequence of violacein-producing bacteria and related species.</title>
        <authorList>
            <person name="Wilson H.S."/>
            <person name="De Leon M.E."/>
        </authorList>
    </citation>
    <scope>NUCLEOTIDE SEQUENCE [LARGE SCALE GENOMIC DNA]</scope>
    <source>
        <strain evidence="4 5">HSC-21Su07</strain>
    </source>
</reference>
<dbReference type="Proteomes" id="UP000545606">
    <property type="component" value="Unassembled WGS sequence"/>
</dbReference>
<dbReference type="InterPro" id="IPR008966">
    <property type="entry name" value="Adhesion_dom_sf"/>
</dbReference>
<keyword evidence="1 2" id="KW-0732">Signal</keyword>
<gene>
    <name evidence="4" type="ORF">H2Z84_05310</name>
</gene>
<dbReference type="EMBL" id="JACERN010000017">
    <property type="protein sequence ID" value="MBA4707805.1"/>
    <property type="molecule type" value="Genomic_DNA"/>
</dbReference>
<sequence>MKKLLTTASAALLLAGIATQAQAYDGSITFTGNISAVTCTITAAGGTTTGSVTLPTVAASSLPAADKTAGSTQFSIALTNCTGGAPAPTQAATWFEASSDVTAAGRLKNTGGATGVDVAIYNPNNTDTNFIKIGQGNGSLGSSGIAVPISGGNATMTYTARYYSTAAVVPGTVVAKVNYTIQYQ</sequence>
<feature type="signal peptide" evidence="2">
    <location>
        <begin position="1"/>
        <end position="23"/>
    </location>
</feature>
<dbReference type="RefSeq" id="WP_181835050.1">
    <property type="nucleotide sequence ID" value="NZ_JACERN010000017.1"/>
</dbReference>
<proteinExistence type="predicted"/>
<evidence type="ECO:0000256" key="2">
    <source>
        <dbReference type="SAM" id="SignalP"/>
    </source>
</evidence>
<feature type="domain" description="Fimbrial-type adhesion" evidence="3">
    <location>
        <begin position="28"/>
        <end position="184"/>
    </location>
</feature>
<evidence type="ECO:0000256" key="1">
    <source>
        <dbReference type="ARBA" id="ARBA00022729"/>
    </source>
</evidence>
<evidence type="ECO:0000313" key="4">
    <source>
        <dbReference type="EMBL" id="MBA4707805.1"/>
    </source>
</evidence>
<dbReference type="SUPFAM" id="SSF49401">
    <property type="entry name" value="Bacterial adhesins"/>
    <property type="match status" value="1"/>
</dbReference>
<dbReference type="PANTHER" id="PTHR33420">
    <property type="entry name" value="FIMBRIAL SUBUNIT ELFA-RELATED"/>
    <property type="match status" value="1"/>
</dbReference>
<dbReference type="GO" id="GO:0009289">
    <property type="term" value="C:pilus"/>
    <property type="evidence" value="ECO:0007669"/>
    <property type="project" value="InterPro"/>
</dbReference>
<dbReference type="InterPro" id="IPR050263">
    <property type="entry name" value="Bact_Fimbrial_Adh_Pro"/>
</dbReference>
<name>A0A838Y9T7_9NEIS</name>
<accession>A0A838Y9T7</accession>
<protein>
    <submittedName>
        <fullName evidence="4">Type 1 fimbrial protein</fullName>
    </submittedName>
</protein>
<feature type="chain" id="PRO_5032427630" evidence="2">
    <location>
        <begin position="24"/>
        <end position="184"/>
    </location>
</feature>
<evidence type="ECO:0000313" key="5">
    <source>
        <dbReference type="Proteomes" id="UP000545606"/>
    </source>
</evidence>
<dbReference type="InterPro" id="IPR000259">
    <property type="entry name" value="Adhesion_dom_fimbrial"/>
</dbReference>
<dbReference type="GO" id="GO:0043709">
    <property type="term" value="P:cell adhesion involved in single-species biofilm formation"/>
    <property type="evidence" value="ECO:0007669"/>
    <property type="project" value="TreeGrafter"/>
</dbReference>
<dbReference type="Pfam" id="PF00419">
    <property type="entry name" value="Fimbrial"/>
    <property type="match status" value="1"/>
</dbReference>
<dbReference type="AlphaFoldDB" id="A0A838Y9T7"/>
<dbReference type="InterPro" id="IPR036937">
    <property type="entry name" value="Adhesion_dom_fimbrial_sf"/>
</dbReference>
<dbReference type="Gene3D" id="2.60.40.1090">
    <property type="entry name" value="Fimbrial-type adhesion domain"/>
    <property type="match status" value="1"/>
</dbReference>
<keyword evidence="5" id="KW-1185">Reference proteome</keyword>
<organism evidence="4 5">
    <name type="scientific">Aquitalea aquatica</name>
    <dbReference type="NCBI Taxonomy" id="3044273"/>
    <lineage>
        <taxon>Bacteria</taxon>
        <taxon>Pseudomonadati</taxon>
        <taxon>Pseudomonadota</taxon>
        <taxon>Betaproteobacteria</taxon>
        <taxon>Neisseriales</taxon>
        <taxon>Chromobacteriaceae</taxon>
        <taxon>Aquitalea</taxon>
    </lineage>
</organism>
<comment type="caution">
    <text evidence="4">The sequence shown here is derived from an EMBL/GenBank/DDBJ whole genome shotgun (WGS) entry which is preliminary data.</text>
</comment>